<dbReference type="RefSeq" id="WP_160406789.1">
    <property type="nucleotide sequence ID" value="NZ_WSES01000001.1"/>
</dbReference>
<dbReference type="InterPro" id="IPR015421">
    <property type="entry name" value="PyrdxlP-dep_Trfase_major"/>
</dbReference>
<evidence type="ECO:0000256" key="6">
    <source>
        <dbReference type="ARBA" id="ARBA00023004"/>
    </source>
</evidence>
<evidence type="ECO:0000256" key="4">
    <source>
        <dbReference type="ARBA" id="ARBA00022723"/>
    </source>
</evidence>
<comment type="similarity">
    <text evidence="2">Belongs to the class-V pyridoxal-phosphate-dependent aminotransferase family. NifS/IscS subfamily.</text>
</comment>
<accession>A0A7X3FX58</accession>
<evidence type="ECO:0000256" key="5">
    <source>
        <dbReference type="ARBA" id="ARBA00022898"/>
    </source>
</evidence>
<dbReference type="SUPFAM" id="SSF53383">
    <property type="entry name" value="PLP-dependent transferases"/>
    <property type="match status" value="1"/>
</dbReference>
<evidence type="ECO:0000256" key="8">
    <source>
        <dbReference type="ARBA" id="ARBA00050776"/>
    </source>
</evidence>
<keyword evidence="5" id="KW-0663">Pyridoxal phosphate</keyword>
<evidence type="ECO:0000259" key="10">
    <source>
        <dbReference type="PROSITE" id="PS50206"/>
    </source>
</evidence>
<keyword evidence="12" id="KW-1185">Reference proteome</keyword>
<dbReference type="InterPro" id="IPR001763">
    <property type="entry name" value="Rhodanese-like_dom"/>
</dbReference>
<dbReference type="PANTHER" id="PTHR11601">
    <property type="entry name" value="CYSTEINE DESULFURYLASE FAMILY MEMBER"/>
    <property type="match status" value="1"/>
</dbReference>
<keyword evidence="11" id="KW-0808">Transferase</keyword>
<dbReference type="Pfam" id="PF00266">
    <property type="entry name" value="Aminotran_5"/>
    <property type="match status" value="1"/>
</dbReference>
<evidence type="ECO:0000256" key="2">
    <source>
        <dbReference type="ARBA" id="ARBA00006490"/>
    </source>
</evidence>
<dbReference type="InterPro" id="IPR020578">
    <property type="entry name" value="Aminotrans_V_PyrdxlP_BS"/>
</dbReference>
<dbReference type="GO" id="GO:0046872">
    <property type="term" value="F:metal ion binding"/>
    <property type="evidence" value="ECO:0007669"/>
    <property type="project" value="UniProtKB-KW"/>
</dbReference>
<dbReference type="SUPFAM" id="SSF52821">
    <property type="entry name" value="Rhodanese/Cell cycle control phosphatase"/>
    <property type="match status" value="1"/>
</dbReference>
<protein>
    <recommendedName>
        <fullName evidence="3">cysteine desulfurase</fullName>
        <ecNumber evidence="3">2.8.1.7</ecNumber>
    </recommendedName>
</protein>
<sequence>MAPDLYLDANATSPVLPSAIAAAVEAMEASFGNPSSSHATGLRAKRILDTTRARARRVLGAGPGRVLFTSGATEGIQTAVLSALVAVRERRAAGEDCGDLLVYGATEHKAVSESLAHWNRLLGTGLTLQPLPVDAAGRHRLDVLRDLAPRAAMVCTMAANNETGAISDLDGIARVLRASGSKACWMVDCVQALGKLPLDLANTRIDYAPFSGHKLHAPKGIGILYVRDGAPYTPLMIGGGQEGGQRSGTENMAGIAALGAVLAALEEGTTFHTHAELAAMRDRLAAALRDAFPGIVFNAPFEHTLPTTLNVAVPGVSSKDLLDLFDAAGLRVSAGSACSAAKAAPSYVLDAMGLPLWRSGGAVRLSIGPLADDAFVDAACARIRRCGEALRTSPLSGGHPGVMQVSGDGRHGWIVFDGETCVALDPPPGQVERIAALARDAGLRLADFDAAECATVALDDGSHAPCMPIGGAVLARLPDGWLLGEAQEGRLPRTAVRQVFGAIDATRLAQIAHDGAVICHGTDVDGLACATVNALRDAGAPGQLHPDALDVFLRRHADALLVDVRETGEAAAGAITLHGRAAHHVPLSRLAEHLPAWLSDPARPIVFVCRSGNRSAKAALCLRRAGHVQAWTLVGGLALA</sequence>
<dbReference type="SMART" id="SM00450">
    <property type="entry name" value="RHOD"/>
    <property type="match status" value="1"/>
</dbReference>
<dbReference type="Gene3D" id="1.10.260.50">
    <property type="match status" value="1"/>
</dbReference>
<feature type="domain" description="Rhodanese" evidence="10">
    <location>
        <begin position="555"/>
        <end position="637"/>
    </location>
</feature>
<evidence type="ECO:0000256" key="7">
    <source>
        <dbReference type="ARBA" id="ARBA00023014"/>
    </source>
</evidence>
<evidence type="ECO:0000313" key="11">
    <source>
        <dbReference type="EMBL" id="MVW58707.1"/>
    </source>
</evidence>
<dbReference type="InterPro" id="IPR000192">
    <property type="entry name" value="Aminotrans_V_dom"/>
</dbReference>
<dbReference type="GO" id="GO:0051536">
    <property type="term" value="F:iron-sulfur cluster binding"/>
    <property type="evidence" value="ECO:0007669"/>
    <property type="project" value="UniProtKB-KW"/>
</dbReference>
<organism evidence="11 12">
    <name type="scientific">Massilia cellulosiltytica</name>
    <dbReference type="NCBI Taxonomy" id="2683234"/>
    <lineage>
        <taxon>Bacteria</taxon>
        <taxon>Pseudomonadati</taxon>
        <taxon>Pseudomonadota</taxon>
        <taxon>Betaproteobacteria</taxon>
        <taxon>Burkholderiales</taxon>
        <taxon>Oxalobacteraceae</taxon>
        <taxon>Telluria group</taxon>
        <taxon>Massilia</taxon>
    </lineage>
</organism>
<proteinExistence type="inferred from homology"/>
<evidence type="ECO:0000313" key="12">
    <source>
        <dbReference type="Proteomes" id="UP000443353"/>
    </source>
</evidence>
<dbReference type="Gene3D" id="3.40.640.10">
    <property type="entry name" value="Type I PLP-dependent aspartate aminotransferase-like (Major domain)"/>
    <property type="match status" value="1"/>
</dbReference>
<dbReference type="InterPro" id="IPR015424">
    <property type="entry name" value="PyrdxlP-dep_Trfase"/>
</dbReference>
<evidence type="ECO:0000256" key="9">
    <source>
        <dbReference type="RuleBase" id="RU004504"/>
    </source>
</evidence>
<keyword evidence="7" id="KW-0411">Iron-sulfur</keyword>
<dbReference type="Pfam" id="PF00581">
    <property type="entry name" value="Rhodanese"/>
    <property type="match status" value="1"/>
</dbReference>
<dbReference type="EMBL" id="WSES01000001">
    <property type="protein sequence ID" value="MVW58707.1"/>
    <property type="molecule type" value="Genomic_DNA"/>
</dbReference>
<dbReference type="CDD" id="cd00158">
    <property type="entry name" value="RHOD"/>
    <property type="match status" value="1"/>
</dbReference>
<keyword evidence="4" id="KW-0479">Metal-binding</keyword>
<comment type="catalytic activity">
    <reaction evidence="8">
        <text>(sulfur carrier)-H + L-cysteine = (sulfur carrier)-SH + L-alanine</text>
        <dbReference type="Rhea" id="RHEA:43892"/>
        <dbReference type="Rhea" id="RHEA-COMP:14737"/>
        <dbReference type="Rhea" id="RHEA-COMP:14739"/>
        <dbReference type="ChEBI" id="CHEBI:29917"/>
        <dbReference type="ChEBI" id="CHEBI:35235"/>
        <dbReference type="ChEBI" id="CHEBI:57972"/>
        <dbReference type="ChEBI" id="CHEBI:64428"/>
        <dbReference type="EC" id="2.8.1.7"/>
    </reaction>
</comment>
<comment type="cofactor">
    <cofactor evidence="1 9">
        <name>pyridoxal 5'-phosphate</name>
        <dbReference type="ChEBI" id="CHEBI:597326"/>
    </cofactor>
</comment>
<dbReference type="Gene3D" id="3.40.250.10">
    <property type="entry name" value="Rhodanese-like domain"/>
    <property type="match status" value="1"/>
</dbReference>
<dbReference type="Gene3D" id="3.90.1150.10">
    <property type="entry name" value="Aspartate Aminotransferase, domain 1"/>
    <property type="match status" value="1"/>
</dbReference>
<gene>
    <name evidence="11" type="ORF">GPY61_02045</name>
</gene>
<dbReference type="GO" id="GO:0031071">
    <property type="term" value="F:cysteine desulfurase activity"/>
    <property type="evidence" value="ECO:0007669"/>
    <property type="project" value="UniProtKB-EC"/>
</dbReference>
<reference evidence="11 12" key="1">
    <citation type="submission" date="2019-12" db="EMBL/GenBank/DDBJ databases">
        <authorList>
            <person name="Li C."/>
            <person name="Zhao J."/>
        </authorList>
    </citation>
    <scope>NUCLEOTIDE SEQUENCE [LARGE SCALE GENOMIC DNA]</scope>
    <source>
        <strain evidence="11 12">NEAU-DD11</strain>
    </source>
</reference>
<name>A0A7X3FX58_9BURK</name>
<dbReference type="PANTHER" id="PTHR11601:SF34">
    <property type="entry name" value="CYSTEINE DESULFURASE"/>
    <property type="match status" value="1"/>
</dbReference>
<dbReference type="PROSITE" id="PS00595">
    <property type="entry name" value="AA_TRANSFER_CLASS_5"/>
    <property type="match status" value="1"/>
</dbReference>
<dbReference type="PROSITE" id="PS50206">
    <property type="entry name" value="RHODANESE_3"/>
    <property type="match status" value="1"/>
</dbReference>
<dbReference type="EC" id="2.8.1.7" evidence="3"/>
<dbReference type="AlphaFoldDB" id="A0A7X3FX58"/>
<dbReference type="Proteomes" id="UP000443353">
    <property type="component" value="Unassembled WGS sequence"/>
</dbReference>
<keyword evidence="11" id="KW-0032">Aminotransferase</keyword>
<evidence type="ECO:0000256" key="3">
    <source>
        <dbReference type="ARBA" id="ARBA00012239"/>
    </source>
</evidence>
<dbReference type="InterPro" id="IPR036873">
    <property type="entry name" value="Rhodanese-like_dom_sf"/>
</dbReference>
<comment type="caution">
    <text evidence="11">The sequence shown here is derived from an EMBL/GenBank/DDBJ whole genome shotgun (WGS) entry which is preliminary data.</text>
</comment>
<evidence type="ECO:0000256" key="1">
    <source>
        <dbReference type="ARBA" id="ARBA00001933"/>
    </source>
</evidence>
<dbReference type="GO" id="GO:0008483">
    <property type="term" value="F:transaminase activity"/>
    <property type="evidence" value="ECO:0007669"/>
    <property type="project" value="UniProtKB-KW"/>
</dbReference>
<keyword evidence="6" id="KW-0408">Iron</keyword>
<dbReference type="InterPro" id="IPR015422">
    <property type="entry name" value="PyrdxlP-dep_Trfase_small"/>
</dbReference>